<name>A0ACC0VE69_9HYPO</name>
<evidence type="ECO:0000313" key="2">
    <source>
        <dbReference type="Proteomes" id="UP001163324"/>
    </source>
</evidence>
<sequence>MLSLEGESWTWYGLTWFIVFTRLISRRLLLGSCRKLQIEDGLMILAMATDTILIAGMNYISHTSSNLIHPGDEDALTPENISERVNGSKMVLVVEQMQCLTVWLIKCCILIMYHRLTMSLRQNFAVKIVAAYVAVSFVIMEVLYFGVWCRPFHEYWAVPSNNAQCSAATNHLITNTVFNISSDIMIIIIPLPIFLKSSLTIKKKAILCAVFAVGTFTILSAVLNKYYSFTEPWGLDWTFWYIRESSTAIIAANLPLTWTLLQRLFRMKSFREWTSYSSRDRPSRFRSTAYGRGRSLRDGNTLERGSSQERINGSPEIPLKIYQKREVEITTVAAEPGELAHRRASSSDSLPDQMTTMVHVKGGNISNINLREAASETSESSIIKAKGRS</sequence>
<dbReference type="Proteomes" id="UP001163324">
    <property type="component" value="Chromosome 1"/>
</dbReference>
<reference evidence="1" key="1">
    <citation type="submission" date="2022-10" db="EMBL/GenBank/DDBJ databases">
        <title>Complete Genome of Trichothecium roseum strain YXFP-22015, a Plant Pathogen Isolated from Citrus.</title>
        <authorList>
            <person name="Wang Y."/>
            <person name="Zhu L."/>
        </authorList>
    </citation>
    <scope>NUCLEOTIDE SEQUENCE</scope>
    <source>
        <strain evidence="1">YXFP-22015</strain>
    </source>
</reference>
<protein>
    <submittedName>
        <fullName evidence="1">Uncharacterized protein</fullName>
    </submittedName>
</protein>
<proteinExistence type="predicted"/>
<comment type="caution">
    <text evidence="1">The sequence shown here is derived from an EMBL/GenBank/DDBJ whole genome shotgun (WGS) entry which is preliminary data.</text>
</comment>
<gene>
    <name evidence="1" type="ORF">N3K66_001249</name>
</gene>
<dbReference type="EMBL" id="CM047940">
    <property type="protein sequence ID" value="KAI9904720.1"/>
    <property type="molecule type" value="Genomic_DNA"/>
</dbReference>
<evidence type="ECO:0000313" key="1">
    <source>
        <dbReference type="EMBL" id="KAI9904720.1"/>
    </source>
</evidence>
<keyword evidence="2" id="KW-1185">Reference proteome</keyword>
<accession>A0ACC0VE69</accession>
<organism evidence="1 2">
    <name type="scientific">Trichothecium roseum</name>
    <dbReference type="NCBI Taxonomy" id="47278"/>
    <lineage>
        <taxon>Eukaryota</taxon>
        <taxon>Fungi</taxon>
        <taxon>Dikarya</taxon>
        <taxon>Ascomycota</taxon>
        <taxon>Pezizomycotina</taxon>
        <taxon>Sordariomycetes</taxon>
        <taxon>Hypocreomycetidae</taxon>
        <taxon>Hypocreales</taxon>
        <taxon>Hypocreales incertae sedis</taxon>
        <taxon>Trichothecium</taxon>
    </lineage>
</organism>